<keyword evidence="1" id="KW-0808">Transferase</keyword>
<reference evidence="2" key="2">
    <citation type="submission" date="2017-12" db="EMBL/GenBank/DDBJ databases">
        <title>Genome sequence of the Bar-tailed Godwit (Limosa lapponica baueri).</title>
        <authorList>
            <person name="Lima N.C.B."/>
            <person name="Parody-Merino A.M."/>
            <person name="Battley P.F."/>
            <person name="Fidler A.E."/>
            <person name="Prosdocimi F."/>
        </authorList>
    </citation>
    <scope>NUCLEOTIDE SEQUENCE [LARGE SCALE GENOMIC DNA]</scope>
</reference>
<dbReference type="Proteomes" id="UP000233556">
    <property type="component" value="Unassembled WGS sequence"/>
</dbReference>
<evidence type="ECO:0000313" key="2">
    <source>
        <dbReference type="Proteomes" id="UP000233556"/>
    </source>
</evidence>
<sequence>MGSCLEKQVVRGFTGRACIMCQEIQKLLEAKLKMSRLVKEYKEESTLYGRPESFHEGVKLLGIKEEAHIFHPSPVEEEPAQRAVICGKSPAGGQSLVVCPTVQGPVLFNIFINDQDDGRDCILSKFTDDTKLGEVADTLEVRASIQRDLDRLEKWADRNLIEFNKGKCQVCPWGGISPGQYTLVTNWLESSSAEKEFRVLVDSKLAMSQECALAEKAANSLLA</sequence>
<evidence type="ECO:0000313" key="1">
    <source>
        <dbReference type="EMBL" id="PKU40804.1"/>
    </source>
</evidence>
<proteinExistence type="predicted"/>
<gene>
    <name evidence="1" type="ORF">llap_8887</name>
</gene>
<keyword evidence="2" id="KW-1185">Reference proteome</keyword>
<dbReference type="OrthoDB" id="416454at2759"/>
<keyword evidence="1" id="KW-0548">Nucleotidyltransferase</keyword>
<dbReference type="GO" id="GO:0003964">
    <property type="term" value="F:RNA-directed DNA polymerase activity"/>
    <property type="evidence" value="ECO:0007669"/>
    <property type="project" value="UniProtKB-KW"/>
</dbReference>
<protein>
    <submittedName>
        <fullName evidence="1">Rna-directed dna polymerase from mobile element jockey-like</fullName>
    </submittedName>
</protein>
<name>A0A2I0U3Z7_LIMLA</name>
<dbReference type="PANTHER" id="PTHR33332">
    <property type="entry name" value="REVERSE TRANSCRIPTASE DOMAIN-CONTAINING PROTEIN"/>
    <property type="match status" value="1"/>
</dbReference>
<dbReference type="EMBL" id="KZ506205">
    <property type="protein sequence ID" value="PKU40804.1"/>
    <property type="molecule type" value="Genomic_DNA"/>
</dbReference>
<accession>A0A2I0U3Z7</accession>
<organism evidence="1 2">
    <name type="scientific">Limosa lapponica baueri</name>
    <dbReference type="NCBI Taxonomy" id="1758121"/>
    <lineage>
        <taxon>Eukaryota</taxon>
        <taxon>Metazoa</taxon>
        <taxon>Chordata</taxon>
        <taxon>Craniata</taxon>
        <taxon>Vertebrata</taxon>
        <taxon>Euteleostomi</taxon>
        <taxon>Archelosauria</taxon>
        <taxon>Archosauria</taxon>
        <taxon>Dinosauria</taxon>
        <taxon>Saurischia</taxon>
        <taxon>Theropoda</taxon>
        <taxon>Coelurosauria</taxon>
        <taxon>Aves</taxon>
        <taxon>Neognathae</taxon>
        <taxon>Neoaves</taxon>
        <taxon>Charadriiformes</taxon>
        <taxon>Scolopacidae</taxon>
        <taxon>Limosa</taxon>
    </lineage>
</organism>
<reference evidence="2" key="1">
    <citation type="submission" date="2017-11" db="EMBL/GenBank/DDBJ databases">
        <authorList>
            <person name="Lima N.C."/>
            <person name="Parody-Merino A.M."/>
            <person name="Battley P.F."/>
            <person name="Fidler A.E."/>
            <person name="Prosdocimi F."/>
        </authorList>
    </citation>
    <scope>NUCLEOTIDE SEQUENCE [LARGE SCALE GENOMIC DNA]</scope>
</reference>
<dbReference type="AlphaFoldDB" id="A0A2I0U3Z7"/>
<keyword evidence="1" id="KW-0695">RNA-directed DNA polymerase</keyword>